<evidence type="ECO:0008006" key="3">
    <source>
        <dbReference type="Google" id="ProtNLM"/>
    </source>
</evidence>
<dbReference type="PROSITE" id="PS51257">
    <property type="entry name" value="PROKAR_LIPOPROTEIN"/>
    <property type="match status" value="1"/>
</dbReference>
<accession>A0ABP8ILB5</accession>
<dbReference type="EMBL" id="BAABFV010000001">
    <property type="protein sequence ID" value="GAA4361332.1"/>
    <property type="molecule type" value="Genomic_DNA"/>
</dbReference>
<evidence type="ECO:0000313" key="1">
    <source>
        <dbReference type="EMBL" id="GAA4361332.1"/>
    </source>
</evidence>
<comment type="caution">
    <text evidence="1">The sequence shown here is derived from an EMBL/GenBank/DDBJ whole genome shotgun (WGS) entry which is preliminary data.</text>
</comment>
<sequence length="112" mass="12620">MKIIILIIGACLTTACVQLKAPERIISDTYRTGKEIYHDISSSDGEKHFVHEIVVAKGAEVALEKERCIDELVSKAREKYTIDSYEVRKIVHTEGTTDTIYCEVKATMLQES</sequence>
<reference evidence="2" key="1">
    <citation type="journal article" date="2019" name="Int. J. Syst. Evol. Microbiol.">
        <title>The Global Catalogue of Microorganisms (GCM) 10K type strain sequencing project: providing services to taxonomists for standard genome sequencing and annotation.</title>
        <authorList>
            <consortium name="The Broad Institute Genomics Platform"/>
            <consortium name="The Broad Institute Genome Sequencing Center for Infectious Disease"/>
            <person name="Wu L."/>
            <person name="Ma J."/>
        </authorList>
    </citation>
    <scope>NUCLEOTIDE SEQUENCE [LARGE SCALE GENOMIC DNA]</scope>
    <source>
        <strain evidence="2">JCM 17728</strain>
    </source>
</reference>
<gene>
    <name evidence="1" type="ORF">GCM10023151_14470</name>
</gene>
<proteinExistence type="predicted"/>
<dbReference type="Proteomes" id="UP001501011">
    <property type="component" value="Unassembled WGS sequence"/>
</dbReference>
<protein>
    <recommendedName>
        <fullName evidence="3">Lipoprotein</fullName>
    </recommendedName>
</protein>
<name>A0ABP8ILB5_9GAMM</name>
<organism evidence="1 2">
    <name type="scientific">Kangiella marina</name>
    <dbReference type="NCBI Taxonomy" id="1079178"/>
    <lineage>
        <taxon>Bacteria</taxon>
        <taxon>Pseudomonadati</taxon>
        <taxon>Pseudomonadota</taxon>
        <taxon>Gammaproteobacteria</taxon>
        <taxon>Kangiellales</taxon>
        <taxon>Kangiellaceae</taxon>
        <taxon>Kangiella</taxon>
    </lineage>
</organism>
<evidence type="ECO:0000313" key="2">
    <source>
        <dbReference type="Proteomes" id="UP001501011"/>
    </source>
</evidence>
<keyword evidence="2" id="KW-1185">Reference proteome</keyword>
<dbReference type="RefSeq" id="WP_345292537.1">
    <property type="nucleotide sequence ID" value="NZ_BAABFV010000001.1"/>
</dbReference>